<proteinExistence type="predicted"/>
<evidence type="ECO:0000313" key="1">
    <source>
        <dbReference type="EMBL" id="MBX73308.1"/>
    </source>
</evidence>
<name>A0A2P2R281_RHIMU</name>
<accession>A0A2P2R281</accession>
<reference evidence="1" key="1">
    <citation type="submission" date="2018-02" db="EMBL/GenBank/DDBJ databases">
        <title>Rhizophora mucronata_Transcriptome.</title>
        <authorList>
            <person name="Meera S.P."/>
            <person name="Sreeshan A."/>
            <person name="Augustine A."/>
        </authorList>
    </citation>
    <scope>NUCLEOTIDE SEQUENCE</scope>
    <source>
        <tissue evidence="1">Leaf</tissue>
    </source>
</reference>
<dbReference type="EMBL" id="GGEC01092824">
    <property type="protein sequence ID" value="MBX73308.1"/>
    <property type="molecule type" value="Transcribed_RNA"/>
</dbReference>
<protein>
    <submittedName>
        <fullName evidence="1">Uncharacterized protein</fullName>
    </submittedName>
</protein>
<sequence length="53" mass="6323">MLKTMEKPRCLTIARSCKLIKFKKENRNRIPVALLQLRDEYAPHKYSLKPTSY</sequence>
<dbReference type="AlphaFoldDB" id="A0A2P2R281"/>
<organism evidence="1">
    <name type="scientific">Rhizophora mucronata</name>
    <name type="common">Asiatic mangrove</name>
    <dbReference type="NCBI Taxonomy" id="61149"/>
    <lineage>
        <taxon>Eukaryota</taxon>
        <taxon>Viridiplantae</taxon>
        <taxon>Streptophyta</taxon>
        <taxon>Embryophyta</taxon>
        <taxon>Tracheophyta</taxon>
        <taxon>Spermatophyta</taxon>
        <taxon>Magnoliopsida</taxon>
        <taxon>eudicotyledons</taxon>
        <taxon>Gunneridae</taxon>
        <taxon>Pentapetalae</taxon>
        <taxon>rosids</taxon>
        <taxon>fabids</taxon>
        <taxon>Malpighiales</taxon>
        <taxon>Rhizophoraceae</taxon>
        <taxon>Rhizophora</taxon>
    </lineage>
</organism>